<proteinExistence type="predicted"/>
<accession>A0A8H7K109</accession>
<comment type="caution">
    <text evidence="2">The sequence shown here is derived from an EMBL/GenBank/DDBJ whole genome shotgun (WGS) entry which is preliminary data.</text>
</comment>
<sequence>MTFTPSYGVTLPNGSQIVHGSGAEVKNPFIDIPVTLHELSPGHPDRRPAFRGQSGYIEFDTSVRLPRHVHISSAVTGDKLDSLVHERIFVVGGVALVELGEKIYVIPPQTLVTIAPGVPHTWTACPKGVNLSKNTASNDKDEVISEGRFLMLYEYEEITGFFPTAQTETLTSVEEYLRCDDLEGIRIPLLTAQEVESRCWFVKDDEIFQPWKEPLKI</sequence>
<dbReference type="SUPFAM" id="SSF51182">
    <property type="entry name" value="RmlC-like cupins"/>
    <property type="match status" value="1"/>
</dbReference>
<dbReference type="EMBL" id="JADCTT010000021">
    <property type="protein sequence ID" value="KAF9742441.1"/>
    <property type="molecule type" value="Genomic_DNA"/>
</dbReference>
<reference evidence="2" key="1">
    <citation type="submission" date="2020-10" db="EMBL/GenBank/DDBJ databases">
        <title>High-Quality Genome Resource of Clonostachys rosea strain S41 by Oxford Nanopore Long-Read Sequencing.</title>
        <authorList>
            <person name="Wang H."/>
        </authorList>
    </citation>
    <scope>NUCLEOTIDE SEQUENCE</scope>
    <source>
        <strain evidence="2">S41</strain>
    </source>
</reference>
<dbReference type="EMBL" id="JADCTT010000021">
    <property type="protein sequence ID" value="KAF9742392.1"/>
    <property type="molecule type" value="Genomic_DNA"/>
</dbReference>
<evidence type="ECO:0000313" key="3">
    <source>
        <dbReference type="EMBL" id="KAF9744166.1"/>
    </source>
</evidence>
<dbReference type="Proteomes" id="UP000616885">
    <property type="component" value="Unassembled WGS sequence"/>
</dbReference>
<gene>
    <name evidence="3" type="ORF">IM811_005746</name>
    <name evidence="1" type="ORF">IM811_009415</name>
    <name evidence="2" type="ORF">IM811_009464</name>
</gene>
<organism evidence="2 4">
    <name type="scientific">Bionectria ochroleuca</name>
    <name type="common">Gliocladium roseum</name>
    <dbReference type="NCBI Taxonomy" id="29856"/>
    <lineage>
        <taxon>Eukaryota</taxon>
        <taxon>Fungi</taxon>
        <taxon>Dikarya</taxon>
        <taxon>Ascomycota</taxon>
        <taxon>Pezizomycotina</taxon>
        <taxon>Sordariomycetes</taxon>
        <taxon>Hypocreomycetidae</taxon>
        <taxon>Hypocreales</taxon>
        <taxon>Bionectriaceae</taxon>
        <taxon>Clonostachys</taxon>
    </lineage>
</organism>
<evidence type="ECO:0000313" key="4">
    <source>
        <dbReference type="Proteomes" id="UP000616885"/>
    </source>
</evidence>
<protein>
    <submittedName>
        <fullName evidence="2">Uncharacterized protein</fullName>
    </submittedName>
</protein>
<dbReference type="EMBL" id="JADCTT010000015">
    <property type="protein sequence ID" value="KAF9744166.1"/>
    <property type="molecule type" value="Genomic_DNA"/>
</dbReference>
<evidence type="ECO:0000313" key="1">
    <source>
        <dbReference type="EMBL" id="KAF9742392.1"/>
    </source>
</evidence>
<name>A0A8H7K109_BIOOC</name>
<evidence type="ECO:0000313" key="2">
    <source>
        <dbReference type="EMBL" id="KAF9742441.1"/>
    </source>
</evidence>
<dbReference type="InterPro" id="IPR011051">
    <property type="entry name" value="RmlC_Cupin_sf"/>
</dbReference>
<dbReference type="AlphaFoldDB" id="A0A8H7K109"/>